<feature type="transmembrane region" description="Helical" evidence="16">
    <location>
        <begin position="48"/>
        <end position="68"/>
    </location>
</feature>
<evidence type="ECO:0000256" key="8">
    <source>
        <dbReference type="ARBA" id="ARBA00022636"/>
    </source>
</evidence>
<feature type="transmembrane region" description="Helical" evidence="16">
    <location>
        <begin position="390"/>
        <end position="416"/>
    </location>
</feature>
<reference evidence="21" key="1">
    <citation type="journal article" date="2024" name="Int. J. Syst. Evol. Microbiol.">
        <title>Methylomarinovum tepidoasis sp. nov., a moderately thermophilic methanotroph of the family Methylothermaceae isolated from a deep-sea hydrothermal field.</title>
        <authorList>
            <person name="Hirayama H."/>
            <person name="Takaki Y."/>
            <person name="Abe M."/>
            <person name="Miyazaki M."/>
            <person name="Uematsu K."/>
            <person name="Matsui Y."/>
            <person name="Takai K."/>
        </authorList>
    </citation>
    <scope>NUCLEOTIDE SEQUENCE [LARGE SCALE GENOMIC DNA]</scope>
    <source>
        <strain evidence="21">IN45</strain>
    </source>
</reference>
<evidence type="ECO:0000256" key="2">
    <source>
        <dbReference type="ARBA" id="ARBA00005186"/>
    </source>
</evidence>
<keyword evidence="13 16" id="KW-1133">Transmembrane helix</keyword>
<dbReference type="PRINTS" id="PR01439">
    <property type="entry name" value="CELLSNTHASEA"/>
</dbReference>
<evidence type="ECO:0000256" key="3">
    <source>
        <dbReference type="ARBA" id="ARBA00006739"/>
    </source>
</evidence>
<evidence type="ECO:0000259" key="19">
    <source>
        <dbReference type="Pfam" id="PF13632"/>
    </source>
</evidence>
<evidence type="ECO:0000256" key="13">
    <source>
        <dbReference type="ARBA" id="ARBA00022989"/>
    </source>
</evidence>
<dbReference type="EMBL" id="AP024718">
    <property type="protein sequence ID" value="BCX88697.1"/>
    <property type="molecule type" value="Genomic_DNA"/>
</dbReference>
<dbReference type="InterPro" id="IPR029044">
    <property type="entry name" value="Nucleotide-diphossugar_trans"/>
</dbReference>
<comment type="cofactor">
    <cofactor evidence="16">
        <name>Mg(2+)</name>
        <dbReference type="ChEBI" id="CHEBI:18420"/>
    </cofactor>
</comment>
<evidence type="ECO:0000256" key="12">
    <source>
        <dbReference type="ARBA" id="ARBA00022916"/>
    </source>
</evidence>
<keyword evidence="9 16" id="KW-0328">Glycosyltransferase</keyword>
<dbReference type="PANTHER" id="PTHR43867">
    <property type="entry name" value="CELLULOSE SYNTHASE CATALYTIC SUBUNIT A [UDP-FORMING]"/>
    <property type="match status" value="1"/>
</dbReference>
<keyword evidence="12 16" id="KW-0135">Cellulose biosynthesis</keyword>
<evidence type="ECO:0000256" key="4">
    <source>
        <dbReference type="ARBA" id="ARBA00012539"/>
    </source>
</evidence>
<keyword evidence="11 16" id="KW-0812">Transmembrane</keyword>
<feature type="transmembrane region" description="Helical" evidence="16">
    <location>
        <begin position="531"/>
        <end position="554"/>
    </location>
</feature>
<dbReference type="GO" id="GO:0030244">
    <property type="term" value="P:cellulose biosynthetic process"/>
    <property type="evidence" value="ECO:0007669"/>
    <property type="project" value="UniProtKB-KW"/>
</dbReference>
<name>A0AAU9C9V2_9GAMM</name>
<dbReference type="InterPro" id="IPR003919">
    <property type="entry name" value="Cell_synth_A"/>
</dbReference>
<comment type="subcellular location">
    <subcellularLocation>
        <location evidence="1">Cell inner membrane</location>
        <topology evidence="1">Multi-pass membrane protein</topology>
    </subcellularLocation>
</comment>
<dbReference type="Pfam" id="PF13632">
    <property type="entry name" value="Glyco_trans_2_3"/>
    <property type="match status" value="1"/>
</dbReference>
<evidence type="ECO:0000256" key="11">
    <source>
        <dbReference type="ARBA" id="ARBA00022692"/>
    </source>
</evidence>
<evidence type="ECO:0000256" key="9">
    <source>
        <dbReference type="ARBA" id="ARBA00022676"/>
    </source>
</evidence>
<feature type="domain" description="Glycosyltransferase 2-like" evidence="19">
    <location>
        <begin position="223"/>
        <end position="432"/>
    </location>
</feature>
<evidence type="ECO:0000313" key="20">
    <source>
        <dbReference type="EMBL" id="BCX88697.1"/>
    </source>
</evidence>
<evidence type="ECO:0000256" key="17">
    <source>
        <dbReference type="SAM" id="MobiDB-lite"/>
    </source>
</evidence>
<feature type="transmembrane region" description="Helical" evidence="16">
    <location>
        <begin position="80"/>
        <end position="105"/>
    </location>
</feature>
<dbReference type="RefSeq" id="WP_286293927.1">
    <property type="nucleotide sequence ID" value="NZ_AP024718.1"/>
</dbReference>
<evidence type="ECO:0000259" key="18">
    <source>
        <dbReference type="Pfam" id="PF07238"/>
    </source>
</evidence>
<feature type="transmembrane region" description="Helical" evidence="16">
    <location>
        <begin position="428"/>
        <end position="447"/>
    </location>
</feature>
<dbReference type="Gene3D" id="3.90.550.10">
    <property type="entry name" value="Spore Coat Polysaccharide Biosynthesis Protein SpsA, Chain A"/>
    <property type="match status" value="1"/>
</dbReference>
<evidence type="ECO:0000256" key="6">
    <source>
        <dbReference type="ARBA" id="ARBA00022475"/>
    </source>
</evidence>
<keyword evidence="14 16" id="KW-0472">Membrane</keyword>
<feature type="domain" description="PilZ" evidence="18">
    <location>
        <begin position="558"/>
        <end position="655"/>
    </location>
</feature>
<protein>
    <recommendedName>
        <fullName evidence="5 16">Cellulose synthase catalytic subunit [UDP-forming]</fullName>
        <ecNumber evidence="4 16">2.4.1.12</ecNumber>
    </recommendedName>
</protein>
<keyword evidence="10 16" id="KW-0808">Transferase</keyword>
<dbReference type="SUPFAM" id="SSF53448">
    <property type="entry name" value="Nucleotide-diphospho-sugar transferases"/>
    <property type="match status" value="1"/>
</dbReference>
<dbReference type="Pfam" id="PF07238">
    <property type="entry name" value="PilZ"/>
    <property type="match status" value="1"/>
</dbReference>
<dbReference type="KEGG" id="meiy:MIN45_P1066"/>
<dbReference type="SUPFAM" id="SSF141371">
    <property type="entry name" value="PilZ domain-like"/>
    <property type="match status" value="1"/>
</dbReference>
<sequence length="731" mass="83020">MTNTVLWWLGGAGILGLAALPVSGELQIAAAGIALATLLGLRRFPRLGLARLLFLATSAFLVARYLFWRTFNTLGYDDPASFAASLLLYGAEVYGIVMFGFSLFVNSRPIRRHVPVPKDGIWPSVDVFIPTYDEPVEVVKATLVAATAMAYEGRFQVYLLDDGGTWEKCHAADLAKARCARRRRQALQHLCRQTGARYLTRRNNAHAKAGNLNAALKRSDGELIAVLDCDHIPTRDFLRSTVGHFVVEPRLFLVQTPHFFVSPDPIEKNLDLFNRMPSENDMFYEAIQPGLDFWESSFFCGSAAVLRRRALEEVGGFSGMTITEDAETAISLHARRWRSRYLLRPMISGLQPETFTSFVRQRMRWAQGMVQILLLKRPWKRLQPWQRLGYLNCMLFWFFPFARVVFLTAPLAYLLFGLRIYDANLREIASYTLPYLIALTLTANYLFGRVRWFMISEIYESMQSLFTLQAILAVLRNPRAPKFDVTPKGERLEQDFISPLARPFYVLLGLMLLGAVAGAVRWQMFPDKRDLTLVTLFWVAFNLVILIAALGALYERRQRRHNPRLPADDLPATLHMGGMDIPVRIHDFSVGGAALKAASSFPDGDSAVLTLRHPVLDKRLAIPVQIVNRHSSSSQFVMGIRFSIQSLAEYRDIVLLVHGDSERWERILRRRDRDIGILKAVYILSGNGFRQAREHFAAALRRRFETHPPSKHFPSLTTPRKETSPHIRKVA</sequence>
<dbReference type="GO" id="GO:0016760">
    <property type="term" value="F:cellulose synthase (UDP-forming) activity"/>
    <property type="evidence" value="ECO:0007669"/>
    <property type="project" value="UniProtKB-EC"/>
</dbReference>
<dbReference type="NCBIfam" id="TIGR03030">
    <property type="entry name" value="CelA"/>
    <property type="match status" value="1"/>
</dbReference>
<proteinExistence type="inferred from homology"/>
<evidence type="ECO:0000256" key="1">
    <source>
        <dbReference type="ARBA" id="ARBA00004429"/>
    </source>
</evidence>
<dbReference type="Gene3D" id="2.40.10.220">
    <property type="entry name" value="predicted glycosyltransferase like domains"/>
    <property type="match status" value="1"/>
</dbReference>
<dbReference type="AlphaFoldDB" id="A0AAU9C9V2"/>
<comment type="catalytic activity">
    <reaction evidence="15 16">
        <text>[(1-&gt;4)-beta-D-glucosyl](n) + UDP-alpha-D-glucose = [(1-&gt;4)-beta-D-glucosyl](n+1) + UDP + H(+)</text>
        <dbReference type="Rhea" id="RHEA:19929"/>
        <dbReference type="Rhea" id="RHEA-COMP:10033"/>
        <dbReference type="Rhea" id="RHEA-COMP:10034"/>
        <dbReference type="ChEBI" id="CHEBI:15378"/>
        <dbReference type="ChEBI" id="CHEBI:18246"/>
        <dbReference type="ChEBI" id="CHEBI:58223"/>
        <dbReference type="ChEBI" id="CHEBI:58885"/>
        <dbReference type="EC" id="2.4.1.12"/>
    </reaction>
</comment>
<dbReference type="EC" id="2.4.1.12" evidence="4 16"/>
<gene>
    <name evidence="20" type="ORF">MIN45_P1066</name>
</gene>
<evidence type="ECO:0000256" key="14">
    <source>
        <dbReference type="ARBA" id="ARBA00023136"/>
    </source>
</evidence>
<evidence type="ECO:0000256" key="10">
    <source>
        <dbReference type="ARBA" id="ARBA00022679"/>
    </source>
</evidence>
<organism evidence="20 21">
    <name type="scientific">Methylomarinovum tepidoasis</name>
    <dbReference type="NCBI Taxonomy" id="2840183"/>
    <lineage>
        <taxon>Bacteria</taxon>
        <taxon>Pseudomonadati</taxon>
        <taxon>Pseudomonadota</taxon>
        <taxon>Gammaproteobacteria</taxon>
        <taxon>Methylococcales</taxon>
        <taxon>Methylothermaceae</taxon>
        <taxon>Methylomarinovum</taxon>
    </lineage>
</organism>
<feature type="region of interest" description="Disordered" evidence="17">
    <location>
        <begin position="707"/>
        <end position="731"/>
    </location>
</feature>
<evidence type="ECO:0000256" key="15">
    <source>
        <dbReference type="ARBA" id="ARBA00048682"/>
    </source>
</evidence>
<keyword evidence="21" id="KW-1185">Reference proteome</keyword>
<dbReference type="GO" id="GO:0005886">
    <property type="term" value="C:plasma membrane"/>
    <property type="evidence" value="ECO:0007669"/>
    <property type="project" value="UniProtKB-SubCell"/>
</dbReference>
<dbReference type="CDD" id="cd06421">
    <property type="entry name" value="CESA_CelA_like"/>
    <property type="match status" value="1"/>
</dbReference>
<keyword evidence="8 16" id="KW-0973">c-di-GMP</keyword>
<dbReference type="Proteomes" id="UP001321450">
    <property type="component" value="Chromosome"/>
</dbReference>
<accession>A0AAU9C9V2</accession>
<feature type="transmembrane region" description="Helical" evidence="16">
    <location>
        <begin position="504"/>
        <end position="525"/>
    </location>
</feature>
<dbReference type="InterPro" id="IPR050321">
    <property type="entry name" value="Glycosyltr_2/OpgH_subfam"/>
</dbReference>
<dbReference type="PANTHER" id="PTHR43867:SF2">
    <property type="entry name" value="CELLULOSE SYNTHASE CATALYTIC SUBUNIT A [UDP-FORMING]"/>
    <property type="match status" value="1"/>
</dbReference>
<comment type="pathway">
    <text evidence="2 16">Glycan metabolism; bacterial cellulose biosynthesis.</text>
</comment>
<dbReference type="InterPro" id="IPR001173">
    <property type="entry name" value="Glyco_trans_2-like"/>
</dbReference>
<comment type="similarity">
    <text evidence="3">Belongs to the glycosyltransferase 2 family.</text>
</comment>
<dbReference type="GO" id="GO:0035438">
    <property type="term" value="F:cyclic-di-GMP binding"/>
    <property type="evidence" value="ECO:0007669"/>
    <property type="project" value="InterPro"/>
</dbReference>
<evidence type="ECO:0000256" key="7">
    <source>
        <dbReference type="ARBA" id="ARBA00022519"/>
    </source>
</evidence>
<feature type="transmembrane region" description="Helical" evidence="16">
    <location>
        <begin position="6"/>
        <end position="36"/>
    </location>
</feature>
<evidence type="ECO:0000256" key="5">
    <source>
        <dbReference type="ARBA" id="ARBA00018714"/>
    </source>
</evidence>
<comment type="function">
    <text evidence="16">Catalytic subunit of cellulose synthase. It polymerizes uridine 5'-diphosphate glucose to cellulose.</text>
</comment>
<keyword evidence="6 16" id="KW-1003">Cell membrane</keyword>
<keyword evidence="7 16" id="KW-0997">Cell inner membrane</keyword>
<dbReference type="InterPro" id="IPR009875">
    <property type="entry name" value="PilZ_domain"/>
</dbReference>
<evidence type="ECO:0000313" key="21">
    <source>
        <dbReference type="Proteomes" id="UP001321450"/>
    </source>
</evidence>
<evidence type="ECO:0000256" key="16">
    <source>
        <dbReference type="RuleBase" id="RU365020"/>
    </source>
</evidence>
<dbReference type="GO" id="GO:0006011">
    <property type="term" value="P:UDP-alpha-D-glucose metabolic process"/>
    <property type="evidence" value="ECO:0007669"/>
    <property type="project" value="InterPro"/>
</dbReference>